<accession>A0A561V8A5</accession>
<dbReference type="RefSeq" id="WP_145736210.1">
    <property type="nucleotide sequence ID" value="NZ_VIWX01000001.1"/>
</dbReference>
<gene>
    <name evidence="2" type="ORF">FHU35_11467</name>
</gene>
<proteinExistence type="predicted"/>
<comment type="caution">
    <text evidence="2">The sequence shown here is derived from an EMBL/GenBank/DDBJ whole genome shotgun (WGS) entry which is preliminary data.</text>
</comment>
<evidence type="ECO:0000259" key="1">
    <source>
        <dbReference type="Pfam" id="PF04149"/>
    </source>
</evidence>
<dbReference type="Proteomes" id="UP000316184">
    <property type="component" value="Unassembled WGS sequence"/>
</dbReference>
<evidence type="ECO:0000313" key="3">
    <source>
        <dbReference type="Proteomes" id="UP000316184"/>
    </source>
</evidence>
<dbReference type="InterPro" id="IPR007278">
    <property type="entry name" value="DUF397"/>
</dbReference>
<protein>
    <submittedName>
        <fullName evidence="2">Uncharacterized protein DUF397</fullName>
    </submittedName>
</protein>
<name>A0A561V8A5_9PSEU</name>
<reference evidence="2 3" key="1">
    <citation type="submission" date="2019-06" db="EMBL/GenBank/DDBJ databases">
        <title>Sequencing the genomes of 1000 actinobacteria strains.</title>
        <authorList>
            <person name="Klenk H.-P."/>
        </authorList>
    </citation>
    <scope>NUCLEOTIDE SEQUENCE [LARGE SCALE GENOMIC DNA]</scope>
    <source>
        <strain evidence="2 3">DSM 46699</strain>
    </source>
</reference>
<keyword evidence="3" id="KW-1185">Reference proteome</keyword>
<feature type="domain" description="DUF397" evidence="1">
    <location>
        <begin position="27"/>
        <end position="78"/>
    </location>
</feature>
<evidence type="ECO:0000313" key="2">
    <source>
        <dbReference type="EMBL" id="TWG07848.1"/>
    </source>
</evidence>
<feature type="domain" description="DUF397" evidence="1">
    <location>
        <begin position="6"/>
        <end position="23"/>
    </location>
</feature>
<organism evidence="2 3">
    <name type="scientific">Saccharopolyspora dendranthemae</name>
    <dbReference type="NCBI Taxonomy" id="1181886"/>
    <lineage>
        <taxon>Bacteria</taxon>
        <taxon>Bacillati</taxon>
        <taxon>Actinomycetota</taxon>
        <taxon>Actinomycetes</taxon>
        <taxon>Pseudonocardiales</taxon>
        <taxon>Pseudonocardiaceae</taxon>
        <taxon>Saccharopolyspora</taxon>
    </lineage>
</organism>
<dbReference type="EMBL" id="VIWX01000001">
    <property type="protein sequence ID" value="TWG07848.1"/>
    <property type="molecule type" value="Genomic_DNA"/>
</dbReference>
<sequence length="84" mass="9357">MSEVHGWRKSTRSNPIGNCVEVGHVVGWRKSRFSHPNGDCVEVGRVADHAAVRDSKSPETGYFTASPAQWRAFLDAVKDDRFSI</sequence>
<dbReference type="OrthoDB" id="4299240at2"/>
<dbReference type="AlphaFoldDB" id="A0A561V8A5"/>
<dbReference type="Pfam" id="PF04149">
    <property type="entry name" value="DUF397"/>
    <property type="match status" value="2"/>
</dbReference>